<dbReference type="EMBL" id="JACOPH010000009">
    <property type="protein sequence ID" value="MBC5714659.1"/>
    <property type="molecule type" value="Genomic_DNA"/>
</dbReference>
<organism evidence="1 2">
    <name type="scientific">Roseburia zhanii</name>
    <dbReference type="NCBI Taxonomy" id="2763064"/>
    <lineage>
        <taxon>Bacteria</taxon>
        <taxon>Bacillati</taxon>
        <taxon>Bacillota</taxon>
        <taxon>Clostridia</taxon>
        <taxon>Lachnospirales</taxon>
        <taxon>Lachnospiraceae</taxon>
        <taxon>Roseburia</taxon>
    </lineage>
</organism>
<protein>
    <submittedName>
        <fullName evidence="1">Ribonuclease Z</fullName>
    </submittedName>
</protein>
<accession>A0A923LPD3</accession>
<dbReference type="RefSeq" id="WP_186867297.1">
    <property type="nucleotide sequence ID" value="NZ_JACOPH010000009.1"/>
</dbReference>
<keyword evidence="2" id="KW-1185">Reference proteome</keyword>
<name>A0A923LPD3_9FIRM</name>
<dbReference type="Proteomes" id="UP000606720">
    <property type="component" value="Unassembled WGS sequence"/>
</dbReference>
<comment type="caution">
    <text evidence="1">The sequence shown here is derived from an EMBL/GenBank/DDBJ whole genome shotgun (WGS) entry which is preliminary data.</text>
</comment>
<evidence type="ECO:0000313" key="1">
    <source>
        <dbReference type="EMBL" id="MBC5714659.1"/>
    </source>
</evidence>
<gene>
    <name evidence="1" type="ORF">H8S17_10695</name>
</gene>
<sequence length="138" mass="16408">MVIYAAVDDHMGMAFNHRRQSQDKAVRKMILNETKTGRLWMNPYTKKQFDDPAAEQIIVDEDFLEKAEEEDYCFVENCSVKQYEDKITKIILIRWGRSYPADTYFDINLTDGRWKLLTSTEFEGNSHKNITREEWVNE</sequence>
<evidence type="ECO:0000313" key="2">
    <source>
        <dbReference type="Proteomes" id="UP000606720"/>
    </source>
</evidence>
<proteinExistence type="predicted"/>
<dbReference type="AlphaFoldDB" id="A0A923LPD3"/>
<reference evidence="1" key="1">
    <citation type="submission" date="2020-08" db="EMBL/GenBank/DDBJ databases">
        <title>Genome public.</title>
        <authorList>
            <person name="Liu C."/>
            <person name="Sun Q."/>
        </authorList>
    </citation>
    <scope>NUCLEOTIDE SEQUENCE</scope>
    <source>
        <strain evidence="1">BX1005</strain>
    </source>
</reference>